<sequence length="211" mass="23538">MTTATHRRPHWLSRIAWRILLTLYRWKGWRVEGHHPGVGKCVIAGAPHTSNWDFVFFLGGVHHFGMQPSFMGKHTLFKWPMTRFMRDMGGIAVDRSRQSNYVGQVAQAFTETDELALVVAPEGSRNSNGRWRSGFYHIAHAAGVPIVPGWVDHATKRGGLGPPIMPTGDFAADLAKIAAFYRSVRPDCPRFEELARQAIEQSGLHAGPDAL</sequence>
<protein>
    <submittedName>
        <fullName evidence="5">Acyltransferase</fullName>
    </submittedName>
</protein>
<feature type="domain" description="Phospholipid/glycerol acyltransferase" evidence="4">
    <location>
        <begin position="41"/>
        <end position="154"/>
    </location>
</feature>
<gene>
    <name evidence="5" type="ORF">D6858_01150</name>
</gene>
<comment type="pathway">
    <text evidence="1">Lipid metabolism.</text>
</comment>
<evidence type="ECO:0000313" key="5">
    <source>
        <dbReference type="EMBL" id="RJX71260.1"/>
    </source>
</evidence>
<dbReference type="GO" id="GO:0003841">
    <property type="term" value="F:1-acylglycerol-3-phosphate O-acyltransferase activity"/>
    <property type="evidence" value="ECO:0007669"/>
    <property type="project" value="TreeGrafter"/>
</dbReference>
<proteinExistence type="predicted"/>
<dbReference type="SUPFAM" id="SSF69593">
    <property type="entry name" value="Glycerol-3-phosphate (1)-acyltransferase"/>
    <property type="match status" value="1"/>
</dbReference>
<dbReference type="Proteomes" id="UP000284322">
    <property type="component" value="Unassembled WGS sequence"/>
</dbReference>
<reference evidence="5 6" key="1">
    <citation type="submission" date="2018-09" db="EMBL/GenBank/DDBJ databases">
        <title>Altererythrobacter sp.Ery1 and Ery12, the genome sequencing of novel strains in genus Alterythrobacter.</title>
        <authorList>
            <person name="Cheng H."/>
            <person name="Wu Y.-H."/>
            <person name="Fang C."/>
            <person name="Xu X.-W."/>
        </authorList>
    </citation>
    <scope>NUCLEOTIDE SEQUENCE [LARGE SCALE GENOMIC DNA]</scope>
    <source>
        <strain evidence="5 6">Ery12</strain>
    </source>
</reference>
<evidence type="ECO:0000256" key="3">
    <source>
        <dbReference type="ARBA" id="ARBA00023315"/>
    </source>
</evidence>
<dbReference type="PANTHER" id="PTHR10434:SF9">
    <property type="entry name" value="PHOSPHOLIPID_GLYCEROL ACYLTRANSFERASE DOMAIN-CONTAINING PROTEIN"/>
    <property type="match status" value="1"/>
</dbReference>
<dbReference type="EMBL" id="RAHJ01000003">
    <property type="protein sequence ID" value="RJX71260.1"/>
    <property type="molecule type" value="Genomic_DNA"/>
</dbReference>
<keyword evidence="3 5" id="KW-0012">Acyltransferase</keyword>
<keyword evidence="2 5" id="KW-0808">Transferase</keyword>
<dbReference type="SMART" id="SM00563">
    <property type="entry name" value="PlsC"/>
    <property type="match status" value="1"/>
</dbReference>
<dbReference type="GO" id="GO:0006654">
    <property type="term" value="P:phosphatidic acid biosynthetic process"/>
    <property type="evidence" value="ECO:0007669"/>
    <property type="project" value="TreeGrafter"/>
</dbReference>
<organism evidence="5 6">
    <name type="scientific">Tsuneonella suprasediminis</name>
    <dbReference type="NCBI Taxonomy" id="2306996"/>
    <lineage>
        <taxon>Bacteria</taxon>
        <taxon>Pseudomonadati</taxon>
        <taxon>Pseudomonadota</taxon>
        <taxon>Alphaproteobacteria</taxon>
        <taxon>Sphingomonadales</taxon>
        <taxon>Erythrobacteraceae</taxon>
        <taxon>Tsuneonella</taxon>
    </lineage>
</organism>
<dbReference type="RefSeq" id="WP_120106320.1">
    <property type="nucleotide sequence ID" value="NZ_RAHJ01000003.1"/>
</dbReference>
<dbReference type="PANTHER" id="PTHR10434">
    <property type="entry name" value="1-ACYL-SN-GLYCEROL-3-PHOSPHATE ACYLTRANSFERASE"/>
    <property type="match status" value="1"/>
</dbReference>
<name>A0A419R6E3_9SPHN</name>
<evidence type="ECO:0000256" key="1">
    <source>
        <dbReference type="ARBA" id="ARBA00005189"/>
    </source>
</evidence>
<dbReference type="InterPro" id="IPR002123">
    <property type="entry name" value="Plipid/glycerol_acylTrfase"/>
</dbReference>
<dbReference type="OrthoDB" id="9796839at2"/>
<keyword evidence="6" id="KW-1185">Reference proteome</keyword>
<evidence type="ECO:0000313" key="6">
    <source>
        <dbReference type="Proteomes" id="UP000284322"/>
    </source>
</evidence>
<accession>A0A419R6E3</accession>
<dbReference type="CDD" id="cd07988">
    <property type="entry name" value="LPLAT_ABO13168-like"/>
    <property type="match status" value="1"/>
</dbReference>
<evidence type="ECO:0000259" key="4">
    <source>
        <dbReference type="SMART" id="SM00563"/>
    </source>
</evidence>
<dbReference type="Pfam" id="PF01553">
    <property type="entry name" value="Acyltransferase"/>
    <property type="match status" value="1"/>
</dbReference>
<evidence type="ECO:0000256" key="2">
    <source>
        <dbReference type="ARBA" id="ARBA00022679"/>
    </source>
</evidence>
<dbReference type="AlphaFoldDB" id="A0A419R6E3"/>
<comment type="caution">
    <text evidence="5">The sequence shown here is derived from an EMBL/GenBank/DDBJ whole genome shotgun (WGS) entry which is preliminary data.</text>
</comment>